<dbReference type="AlphaFoldDB" id="M7MLG3"/>
<accession>M7MLG3</accession>
<evidence type="ECO:0000313" key="6">
    <source>
        <dbReference type="Proteomes" id="UP000263268"/>
    </source>
</evidence>
<evidence type="ECO:0000313" key="4">
    <source>
        <dbReference type="EMBL" id="HCY80099.1"/>
    </source>
</evidence>
<dbReference type="EMBL" id="ANLA01000004">
    <property type="protein sequence ID" value="EMQ95730.1"/>
    <property type="molecule type" value="Genomic_DNA"/>
</dbReference>
<keyword evidence="5" id="KW-1185">Reference proteome</keyword>
<sequence length="197" mass="22469">MKKQFILFVFIFTCSLSQAQDLSYGVVFGGNYLHPQVKNSSGSISSQNPDRPNIHLGGFISYQFSEKLGVKLNTQYNRIYQNYLYTYSSYTTSNNINALEIIPQVKLNFHPKFYFLSGPRFSFVISVDRDGEDIKDFYKSYLIGAQLGFGFNPSKYFAIEFIGDYGFSDISEAEPIEIKTFGGYLNFAINLESIINK</sequence>
<dbReference type="Proteomes" id="UP000263268">
    <property type="component" value="Unassembled WGS sequence"/>
</dbReference>
<comment type="caution">
    <text evidence="3">The sequence shown here is derived from an EMBL/GenBank/DDBJ whole genome shotgun (WGS) entry which is preliminary data.</text>
</comment>
<name>M7MLG3_9FLAO</name>
<feature type="domain" description="Outer membrane protein beta-barrel" evidence="2">
    <location>
        <begin position="18"/>
        <end position="171"/>
    </location>
</feature>
<dbReference type="InterPro" id="IPR025665">
    <property type="entry name" value="Beta-barrel_OMP_2"/>
</dbReference>
<organism evidence="3 5">
    <name type="scientific">Xanthomarina gelatinilytica</name>
    <dbReference type="NCBI Taxonomy" id="1137281"/>
    <lineage>
        <taxon>Bacteria</taxon>
        <taxon>Pseudomonadati</taxon>
        <taxon>Bacteroidota</taxon>
        <taxon>Flavobacteriia</taxon>
        <taxon>Flavobacteriales</taxon>
        <taxon>Flavobacteriaceae</taxon>
        <taxon>Xanthomarina</taxon>
    </lineage>
</organism>
<gene>
    <name evidence="3" type="ORF">D778_01620</name>
    <name evidence="4" type="ORF">DHV22_00045</name>
</gene>
<reference evidence="4 6" key="2">
    <citation type="journal article" date="2018" name="Nat. Biotechnol.">
        <title>A standardized bacterial taxonomy based on genome phylogeny substantially revises the tree of life.</title>
        <authorList>
            <person name="Parks D.H."/>
            <person name="Chuvochina M."/>
            <person name="Waite D.W."/>
            <person name="Rinke C."/>
            <person name="Skarshewski A."/>
            <person name="Chaumeil P.A."/>
            <person name="Hugenholtz P."/>
        </authorList>
    </citation>
    <scope>NUCLEOTIDE SEQUENCE [LARGE SCALE GENOMIC DNA]</scope>
    <source>
        <strain evidence="4">UBA10227</strain>
    </source>
</reference>
<evidence type="ECO:0000313" key="3">
    <source>
        <dbReference type="EMBL" id="EMQ95730.1"/>
    </source>
</evidence>
<evidence type="ECO:0000259" key="2">
    <source>
        <dbReference type="Pfam" id="PF13568"/>
    </source>
</evidence>
<reference evidence="3 5" key="1">
    <citation type="submission" date="2012-12" db="EMBL/GenBank/DDBJ databases">
        <title>Genome assembly of Formosa sp. AK20.</title>
        <authorList>
            <person name="Kumar R."/>
            <person name="Khatri I."/>
            <person name="Vaidya B."/>
            <person name="Subramanian S."/>
            <person name="Pinnaka A."/>
        </authorList>
    </citation>
    <scope>NUCLEOTIDE SEQUENCE [LARGE SCALE GENOMIC DNA]</scope>
    <source>
        <strain evidence="3 5">AK20</strain>
    </source>
</reference>
<feature type="signal peptide" evidence="1">
    <location>
        <begin position="1"/>
        <end position="19"/>
    </location>
</feature>
<evidence type="ECO:0000313" key="5">
    <source>
        <dbReference type="Proteomes" id="UP000012024"/>
    </source>
</evidence>
<dbReference type="PATRIC" id="fig|1137281.3.peg.219"/>
<dbReference type="Proteomes" id="UP000012024">
    <property type="component" value="Unassembled WGS sequence"/>
</dbReference>
<proteinExistence type="predicted"/>
<keyword evidence="1" id="KW-0732">Signal</keyword>
<evidence type="ECO:0000256" key="1">
    <source>
        <dbReference type="SAM" id="SignalP"/>
    </source>
</evidence>
<dbReference type="eggNOG" id="ENOG50335GN">
    <property type="taxonomic scope" value="Bacteria"/>
</dbReference>
<dbReference type="Pfam" id="PF13568">
    <property type="entry name" value="OMP_b-brl_2"/>
    <property type="match status" value="1"/>
</dbReference>
<dbReference type="RefSeq" id="WP_007646888.1">
    <property type="nucleotide sequence ID" value="NZ_ANLA01000004.1"/>
</dbReference>
<dbReference type="OrthoDB" id="947434at2"/>
<feature type="chain" id="PRO_5044736798" evidence="1">
    <location>
        <begin position="20"/>
        <end position="197"/>
    </location>
</feature>
<dbReference type="EMBL" id="DPRK01000002">
    <property type="protein sequence ID" value="HCY80099.1"/>
    <property type="molecule type" value="Genomic_DNA"/>
</dbReference>
<dbReference type="GeneID" id="98640159"/>
<protein>
    <submittedName>
        <fullName evidence="4">PorT family protein</fullName>
    </submittedName>
</protein>